<reference evidence="13 14" key="1">
    <citation type="submission" date="2017-05" db="EMBL/GenBank/DDBJ databases">
        <title>Vagococcus spp. assemblies.</title>
        <authorList>
            <person name="Gulvik C.A."/>
        </authorList>
    </citation>
    <scope>NUCLEOTIDE SEQUENCE [LARGE SCALE GENOMIC DNA]</scope>
    <source>
        <strain evidence="13 14">LMG 24798</strain>
    </source>
</reference>
<dbReference type="InterPro" id="IPR041489">
    <property type="entry name" value="PDZ_6"/>
</dbReference>
<dbReference type="Pfam" id="PF02163">
    <property type="entry name" value="Peptidase_M50"/>
    <property type="match status" value="1"/>
</dbReference>
<dbReference type="InterPro" id="IPR036034">
    <property type="entry name" value="PDZ_sf"/>
</dbReference>
<name>A0A430AM11_9ENTE</name>
<evidence type="ECO:0000256" key="5">
    <source>
        <dbReference type="ARBA" id="ARBA00022692"/>
    </source>
</evidence>
<dbReference type="GO" id="GO:0046872">
    <property type="term" value="F:metal ion binding"/>
    <property type="evidence" value="ECO:0007669"/>
    <property type="project" value="UniProtKB-KW"/>
</dbReference>
<dbReference type="GO" id="GO:0004222">
    <property type="term" value="F:metalloendopeptidase activity"/>
    <property type="evidence" value="ECO:0007669"/>
    <property type="project" value="InterPro"/>
</dbReference>
<protein>
    <recommendedName>
        <fullName evidence="11">Zinc metalloprotease</fullName>
        <ecNumber evidence="11">3.4.24.-</ecNumber>
    </recommendedName>
</protein>
<feature type="transmembrane region" description="Helical" evidence="11">
    <location>
        <begin position="397"/>
        <end position="416"/>
    </location>
</feature>
<gene>
    <name evidence="13" type="ORF">CBF27_13305</name>
</gene>
<dbReference type="InterPro" id="IPR004387">
    <property type="entry name" value="Pept_M50_Zn"/>
</dbReference>
<keyword evidence="7 11" id="KW-0862">Zinc</keyword>
<evidence type="ECO:0000256" key="6">
    <source>
        <dbReference type="ARBA" id="ARBA00022801"/>
    </source>
</evidence>
<evidence type="ECO:0000256" key="10">
    <source>
        <dbReference type="ARBA" id="ARBA00023136"/>
    </source>
</evidence>
<dbReference type="Gene3D" id="2.30.42.10">
    <property type="match status" value="1"/>
</dbReference>
<dbReference type="PANTHER" id="PTHR42837">
    <property type="entry name" value="REGULATOR OF SIGMA-E PROTEASE RSEP"/>
    <property type="match status" value="1"/>
</dbReference>
<comment type="subcellular location">
    <subcellularLocation>
        <location evidence="2">Membrane</location>
        <topology evidence="2">Multi-pass membrane protein</topology>
    </subcellularLocation>
</comment>
<dbReference type="GO" id="GO:0016020">
    <property type="term" value="C:membrane"/>
    <property type="evidence" value="ECO:0007669"/>
    <property type="project" value="UniProtKB-SubCell"/>
</dbReference>
<feature type="transmembrane region" description="Helical" evidence="11">
    <location>
        <begin position="6"/>
        <end position="25"/>
    </location>
</feature>
<keyword evidence="10 11" id="KW-0472">Membrane</keyword>
<feature type="domain" description="PDZ" evidence="12">
    <location>
        <begin position="208"/>
        <end position="262"/>
    </location>
</feature>
<keyword evidence="9 11" id="KW-0482">Metalloprotease</keyword>
<proteinExistence type="inferred from homology"/>
<dbReference type="InterPro" id="IPR001478">
    <property type="entry name" value="PDZ"/>
</dbReference>
<evidence type="ECO:0000259" key="12">
    <source>
        <dbReference type="PROSITE" id="PS50106"/>
    </source>
</evidence>
<keyword evidence="5 11" id="KW-0812">Transmembrane</keyword>
<dbReference type="CDD" id="cd06163">
    <property type="entry name" value="S2P-M50_PDZ_RseP-like"/>
    <property type="match status" value="1"/>
</dbReference>
<comment type="cofactor">
    <cofactor evidence="1 11">
        <name>Zn(2+)</name>
        <dbReference type="ChEBI" id="CHEBI:29105"/>
    </cofactor>
</comment>
<sequence>MRTILTFIFVFGIIVIVHEFGHFFFAKRAGILVREFAIGMGPKIFQHRKNGTTYTIRLLPVGGYVRMAGAGEEEVELSLGMPLSVVLDSAGNVQQINPSQKVQLPDSIPLELTGFDLERELFLKGYVYGDENEEKTFQINHDATIFEEDGTEVQIAPVDVQFQSASLWQRIVTNFAGPLNNFLLAIVLFTLVAFLQGGRVAPDLSSTIGGVMENGVADRAGLKPGDKITAIDGQDIATYDELRSYILAKKGEEITLSVQRGKQEKQVTVIPEANTDDGSQGMIGIQSGTKVEELSVLGKIKYGFSETAANSLGIFKALGDIITGFSLNKLGGPVMIYKVSEMVANQGVIAILSFTAMLSVNLGIVNLVPIPGLDGGKLVLNLIEGVRGKPLSQDKEVVITMIGAVVLILLMISVTWNDIYRFFIR</sequence>
<dbReference type="InterPro" id="IPR008915">
    <property type="entry name" value="Peptidase_M50"/>
</dbReference>
<evidence type="ECO:0000256" key="7">
    <source>
        <dbReference type="ARBA" id="ARBA00022833"/>
    </source>
</evidence>
<keyword evidence="14" id="KW-1185">Reference proteome</keyword>
<evidence type="ECO:0000256" key="4">
    <source>
        <dbReference type="ARBA" id="ARBA00022670"/>
    </source>
</evidence>
<evidence type="ECO:0000313" key="14">
    <source>
        <dbReference type="Proteomes" id="UP000286773"/>
    </source>
</evidence>
<comment type="caution">
    <text evidence="13">The sequence shown here is derived from an EMBL/GenBank/DDBJ whole genome shotgun (WGS) entry which is preliminary data.</text>
</comment>
<keyword evidence="4 13" id="KW-0645">Protease</keyword>
<evidence type="ECO:0000256" key="3">
    <source>
        <dbReference type="ARBA" id="ARBA00007931"/>
    </source>
</evidence>
<organism evidence="13 14">
    <name type="scientific">Vagococcus acidifermentans</name>
    <dbReference type="NCBI Taxonomy" id="564710"/>
    <lineage>
        <taxon>Bacteria</taxon>
        <taxon>Bacillati</taxon>
        <taxon>Bacillota</taxon>
        <taxon>Bacilli</taxon>
        <taxon>Lactobacillales</taxon>
        <taxon>Enterococcaceae</taxon>
        <taxon>Vagococcus</taxon>
    </lineage>
</organism>
<dbReference type="PANTHER" id="PTHR42837:SF2">
    <property type="entry name" value="MEMBRANE METALLOPROTEASE ARASP2, CHLOROPLASTIC-RELATED"/>
    <property type="match status" value="1"/>
</dbReference>
<evidence type="ECO:0000256" key="2">
    <source>
        <dbReference type="ARBA" id="ARBA00004141"/>
    </source>
</evidence>
<evidence type="ECO:0000256" key="1">
    <source>
        <dbReference type="ARBA" id="ARBA00001947"/>
    </source>
</evidence>
<feature type="transmembrane region" description="Helical" evidence="11">
    <location>
        <begin position="348"/>
        <end position="370"/>
    </location>
</feature>
<dbReference type="SMART" id="SM00228">
    <property type="entry name" value="PDZ"/>
    <property type="match status" value="1"/>
</dbReference>
<dbReference type="AlphaFoldDB" id="A0A430AM11"/>
<keyword evidence="8 11" id="KW-1133">Transmembrane helix</keyword>
<dbReference type="RefSeq" id="WP_126815124.1">
    <property type="nucleotide sequence ID" value="NZ_NGKC01000022.1"/>
</dbReference>
<evidence type="ECO:0000313" key="13">
    <source>
        <dbReference type="EMBL" id="RSU09162.1"/>
    </source>
</evidence>
<keyword evidence="6 11" id="KW-0378">Hydrolase</keyword>
<evidence type="ECO:0000256" key="8">
    <source>
        <dbReference type="ARBA" id="ARBA00022989"/>
    </source>
</evidence>
<dbReference type="NCBIfam" id="TIGR00054">
    <property type="entry name" value="RIP metalloprotease RseP"/>
    <property type="match status" value="1"/>
</dbReference>
<evidence type="ECO:0000256" key="11">
    <source>
        <dbReference type="RuleBase" id="RU362031"/>
    </source>
</evidence>
<dbReference type="CDD" id="cd23081">
    <property type="entry name" value="cpPDZ_EcRseP-like"/>
    <property type="match status" value="1"/>
</dbReference>
<dbReference type="EC" id="3.4.24.-" evidence="11"/>
<dbReference type="GO" id="GO:0006508">
    <property type="term" value="P:proteolysis"/>
    <property type="evidence" value="ECO:0007669"/>
    <property type="project" value="UniProtKB-KW"/>
</dbReference>
<dbReference type="PROSITE" id="PS50106">
    <property type="entry name" value="PDZ"/>
    <property type="match status" value="1"/>
</dbReference>
<dbReference type="Pfam" id="PF17820">
    <property type="entry name" value="PDZ_6"/>
    <property type="match status" value="1"/>
</dbReference>
<dbReference type="SUPFAM" id="SSF50156">
    <property type="entry name" value="PDZ domain-like"/>
    <property type="match status" value="1"/>
</dbReference>
<dbReference type="Proteomes" id="UP000286773">
    <property type="component" value="Unassembled WGS sequence"/>
</dbReference>
<keyword evidence="11" id="KW-0479">Metal-binding</keyword>
<dbReference type="EMBL" id="NGKC01000022">
    <property type="protein sequence ID" value="RSU09162.1"/>
    <property type="molecule type" value="Genomic_DNA"/>
</dbReference>
<evidence type="ECO:0000256" key="9">
    <source>
        <dbReference type="ARBA" id="ARBA00023049"/>
    </source>
</evidence>
<dbReference type="OrthoDB" id="9782003at2"/>
<comment type="similarity">
    <text evidence="3 11">Belongs to the peptidase M50B family.</text>
</comment>
<accession>A0A430AM11</accession>